<evidence type="ECO:0000256" key="1">
    <source>
        <dbReference type="ARBA" id="ARBA00022452"/>
    </source>
</evidence>
<comment type="caution">
    <text evidence="7">The sequence shown here is derived from an EMBL/GenBank/DDBJ whole genome shotgun (WGS) entry which is preliminary data.</text>
</comment>
<dbReference type="OrthoDB" id="7209508at2"/>
<evidence type="ECO:0000256" key="3">
    <source>
        <dbReference type="ARBA" id="ARBA00023237"/>
    </source>
</evidence>
<dbReference type="Proteomes" id="UP000074310">
    <property type="component" value="Unassembled WGS sequence"/>
</dbReference>
<dbReference type="EMBL" id="LDTB01000015">
    <property type="protein sequence ID" value="KTT73807.1"/>
    <property type="molecule type" value="Genomic_DNA"/>
</dbReference>
<feature type="chain" id="PRO_5007548268" description="Hemin transporter" evidence="4">
    <location>
        <begin position="21"/>
        <end position="548"/>
    </location>
</feature>
<dbReference type="PATRIC" id="fig|869719.3.peg.840"/>
<dbReference type="Pfam" id="PF03865">
    <property type="entry name" value="ShlB"/>
    <property type="match status" value="1"/>
</dbReference>
<dbReference type="GO" id="GO:0098046">
    <property type="term" value="C:type V protein secretion system complex"/>
    <property type="evidence" value="ECO:0007669"/>
    <property type="project" value="TreeGrafter"/>
</dbReference>
<dbReference type="AlphaFoldDB" id="A0A147I5E1"/>
<dbReference type="PANTHER" id="PTHR34597">
    <property type="entry name" value="SLR1661 PROTEIN"/>
    <property type="match status" value="1"/>
</dbReference>
<dbReference type="InterPro" id="IPR005565">
    <property type="entry name" value="Hemolysn_activator_HlyB_C"/>
</dbReference>
<evidence type="ECO:0000259" key="5">
    <source>
        <dbReference type="Pfam" id="PF03865"/>
    </source>
</evidence>
<reference evidence="7 8" key="1">
    <citation type="journal article" date="2016" name="Front. Microbiol.">
        <title>Genomic Resource of Rice Seed Associated Bacteria.</title>
        <authorList>
            <person name="Midha S."/>
            <person name="Bansal K."/>
            <person name="Sharma S."/>
            <person name="Kumar N."/>
            <person name="Patil P.P."/>
            <person name="Chaudhry V."/>
            <person name="Patil P.B."/>
        </authorList>
    </citation>
    <scope>NUCLEOTIDE SEQUENCE [LARGE SCALE GENOMIC DNA]</scope>
    <source>
        <strain evidence="7 8">NS334</strain>
    </source>
</reference>
<keyword evidence="1" id="KW-0472">Membrane</keyword>
<organism evidence="7 8">
    <name type="scientific">Sphingomonas endophytica</name>
    <dbReference type="NCBI Taxonomy" id="869719"/>
    <lineage>
        <taxon>Bacteria</taxon>
        <taxon>Pseudomonadati</taxon>
        <taxon>Pseudomonadota</taxon>
        <taxon>Alphaproteobacteria</taxon>
        <taxon>Sphingomonadales</taxon>
        <taxon>Sphingomonadaceae</taxon>
        <taxon>Sphingomonas</taxon>
    </lineage>
</organism>
<dbReference type="GO" id="GO:0046819">
    <property type="term" value="P:protein secretion by the type V secretion system"/>
    <property type="evidence" value="ECO:0007669"/>
    <property type="project" value="TreeGrafter"/>
</dbReference>
<sequence length="548" mass="57435">MTRAIGWSLLGALASQGAQAQTALDRADPRVIEKTLPPAEVPQRSVAPAHPGPVSSVVTTSKALTEAVRAVIIEGQDRLSPAVFADPIATVIGQRLDREQVAGLAGAIAEVARARGYPFTTAHVPAQTLKDGVLRVTLDLGKIDAVRVIGARSATADRLLGHALATGQPVRQSQLERALLLVGDVPGVRVTDSRLVRQDGFGILLVTIETDRASGYVQVDNRGSKEVGPIRSTALATLHSLVNDGDELAVIVAQTPFQASEFAFARVRYGTIIGDDGLVLSASGSLARTRPGGFLRTLDVRGRSADAAVTLQYRLLRTRGRSLFATAELRALGTDQELAGRRLRHDRITTLTGTLGGNMAVGGGTLRGEVAALAGLPVAAVTHAGSVLGSRFDGDARFIAGTYLIDWTVRLGKPFSIVIASAGQLASRPLLAAMEIGLGGPAFGRGYDYAERTGDHGVMGSLELRADIGRIPESVVDRSQLYAFVDGGTVGNRGSGIGGGSLASTGIGMRIGTGRFDWMAETALPLGPVRFDTGDRRPRVSLRVSRAF</sequence>
<protein>
    <recommendedName>
        <fullName evidence="9">Hemin transporter</fullName>
    </recommendedName>
</protein>
<keyword evidence="8" id="KW-1185">Reference proteome</keyword>
<dbReference type="GO" id="GO:0008320">
    <property type="term" value="F:protein transmembrane transporter activity"/>
    <property type="evidence" value="ECO:0007669"/>
    <property type="project" value="TreeGrafter"/>
</dbReference>
<dbReference type="PANTHER" id="PTHR34597:SF6">
    <property type="entry name" value="BLR6126 PROTEIN"/>
    <property type="match status" value="1"/>
</dbReference>
<feature type="signal peptide" evidence="4">
    <location>
        <begin position="1"/>
        <end position="20"/>
    </location>
</feature>
<keyword evidence="1" id="KW-1134">Transmembrane beta strand</keyword>
<feature type="domain" description="Haemolysin activator HlyB C-terminal" evidence="5">
    <location>
        <begin position="207"/>
        <end position="510"/>
    </location>
</feature>
<accession>A0A147I5E1</accession>
<dbReference type="Pfam" id="PF08479">
    <property type="entry name" value="POTRA_2"/>
    <property type="match status" value="1"/>
</dbReference>
<evidence type="ECO:0000259" key="6">
    <source>
        <dbReference type="Pfam" id="PF08479"/>
    </source>
</evidence>
<proteinExistence type="predicted"/>
<keyword evidence="2" id="KW-0812">Transmembrane</keyword>
<keyword evidence="4" id="KW-0732">Signal</keyword>
<dbReference type="InterPro" id="IPR013686">
    <property type="entry name" value="Polypept-transport_assoc_ShlB"/>
</dbReference>
<evidence type="ECO:0000313" key="8">
    <source>
        <dbReference type="Proteomes" id="UP000074310"/>
    </source>
</evidence>
<evidence type="ECO:0008006" key="9">
    <source>
        <dbReference type="Google" id="ProtNLM"/>
    </source>
</evidence>
<gene>
    <name evidence="7" type="ORF">NS334_06775</name>
</gene>
<evidence type="ECO:0000256" key="4">
    <source>
        <dbReference type="SAM" id="SignalP"/>
    </source>
</evidence>
<dbReference type="Gene3D" id="2.40.160.50">
    <property type="entry name" value="membrane protein fhac: a member of the omp85/tpsb transporter family"/>
    <property type="match status" value="1"/>
</dbReference>
<evidence type="ECO:0000313" key="7">
    <source>
        <dbReference type="EMBL" id="KTT73807.1"/>
    </source>
</evidence>
<evidence type="ECO:0000256" key="2">
    <source>
        <dbReference type="ARBA" id="ARBA00022692"/>
    </source>
</evidence>
<feature type="domain" description="Polypeptide-transport-associated ShlB-type" evidence="6">
    <location>
        <begin position="68"/>
        <end position="138"/>
    </location>
</feature>
<keyword evidence="3" id="KW-0998">Cell outer membrane</keyword>
<dbReference type="Gene3D" id="3.10.20.310">
    <property type="entry name" value="membrane protein fhac"/>
    <property type="match status" value="1"/>
</dbReference>
<dbReference type="InterPro" id="IPR051544">
    <property type="entry name" value="TPS_OM_transporter"/>
</dbReference>
<name>A0A147I5E1_9SPHN</name>